<dbReference type="PANTHER" id="PTHR46696">
    <property type="entry name" value="P450, PUTATIVE (EUROFUNG)-RELATED"/>
    <property type="match status" value="1"/>
</dbReference>
<evidence type="ECO:0000256" key="3">
    <source>
        <dbReference type="ARBA" id="ARBA00022617"/>
    </source>
</evidence>
<dbReference type="Gene3D" id="1.10.630.10">
    <property type="entry name" value="Cytochrome P450"/>
    <property type="match status" value="1"/>
</dbReference>
<evidence type="ECO:0000313" key="10">
    <source>
        <dbReference type="Proteomes" id="UP000465306"/>
    </source>
</evidence>
<reference evidence="9 10" key="1">
    <citation type="journal article" date="2019" name="Emerg. Microbes Infect.">
        <title>Comprehensive subspecies identification of 175 nontuberculous mycobacteria species based on 7547 genomic profiles.</title>
        <authorList>
            <person name="Matsumoto Y."/>
            <person name="Kinjo T."/>
            <person name="Motooka D."/>
            <person name="Nabeya D."/>
            <person name="Jung N."/>
            <person name="Uechi K."/>
            <person name="Horii T."/>
            <person name="Iida T."/>
            <person name="Fujita J."/>
            <person name="Nakamura S."/>
        </authorList>
    </citation>
    <scope>NUCLEOTIDE SEQUENCE [LARGE SCALE GENOMIC DNA]</scope>
    <source>
        <strain evidence="9 10">JCM 13573</strain>
    </source>
</reference>
<dbReference type="Proteomes" id="UP000465306">
    <property type="component" value="Unassembled WGS sequence"/>
</dbReference>
<comment type="caution">
    <text evidence="9">The sequence shown here is derived from an EMBL/GenBank/DDBJ whole genome shotgun (WGS) entry which is preliminary data.</text>
</comment>
<evidence type="ECO:0000256" key="4">
    <source>
        <dbReference type="ARBA" id="ARBA00022723"/>
    </source>
</evidence>
<dbReference type="PRINTS" id="PR00359">
    <property type="entry name" value="BP450"/>
</dbReference>
<comment type="cofactor">
    <cofactor evidence="1">
        <name>heme</name>
        <dbReference type="ChEBI" id="CHEBI:30413"/>
    </cofactor>
</comment>
<name>A0ABQ1BN96_9MYCO</name>
<dbReference type="CDD" id="cd11033">
    <property type="entry name" value="CYP142-like"/>
    <property type="match status" value="1"/>
</dbReference>
<dbReference type="PANTHER" id="PTHR46696:SF4">
    <property type="entry name" value="BIOTIN BIOSYNTHESIS CYTOCHROME P450"/>
    <property type="match status" value="1"/>
</dbReference>
<keyword evidence="5 8" id="KW-0560">Oxidoreductase</keyword>
<evidence type="ECO:0000256" key="8">
    <source>
        <dbReference type="RuleBase" id="RU000461"/>
    </source>
</evidence>
<keyword evidence="3 8" id="KW-0349">Heme</keyword>
<comment type="similarity">
    <text evidence="2 8">Belongs to the cytochrome P450 family.</text>
</comment>
<dbReference type="InterPro" id="IPR002397">
    <property type="entry name" value="Cyt_P450_B"/>
</dbReference>
<protein>
    <submittedName>
        <fullName evidence="9">Cytochrome P450</fullName>
    </submittedName>
</protein>
<keyword evidence="10" id="KW-1185">Reference proteome</keyword>
<keyword evidence="7 8" id="KW-0503">Monooxygenase</keyword>
<dbReference type="PRINTS" id="PR00385">
    <property type="entry name" value="P450"/>
</dbReference>
<dbReference type="EMBL" id="BLKU01000003">
    <property type="protein sequence ID" value="GFG65205.1"/>
    <property type="molecule type" value="Genomic_DNA"/>
</dbReference>
<keyword evidence="4 8" id="KW-0479">Metal-binding</keyword>
<evidence type="ECO:0000256" key="5">
    <source>
        <dbReference type="ARBA" id="ARBA00023002"/>
    </source>
</evidence>
<evidence type="ECO:0000313" key="9">
    <source>
        <dbReference type="EMBL" id="GFG65205.1"/>
    </source>
</evidence>
<evidence type="ECO:0000256" key="6">
    <source>
        <dbReference type="ARBA" id="ARBA00023004"/>
    </source>
</evidence>
<gene>
    <name evidence="9" type="ORF">MKUB_26950</name>
</gene>
<dbReference type="PROSITE" id="PS00086">
    <property type="entry name" value="CYTOCHROME_P450"/>
    <property type="match status" value="1"/>
</dbReference>
<dbReference type="InterPro" id="IPR017972">
    <property type="entry name" value="Cyt_P450_CS"/>
</dbReference>
<keyword evidence="6 8" id="KW-0408">Iron</keyword>
<dbReference type="SUPFAM" id="SSF48264">
    <property type="entry name" value="Cytochrome P450"/>
    <property type="match status" value="1"/>
</dbReference>
<organism evidence="9 10">
    <name type="scientific">Mycobacterium kubicae</name>
    <dbReference type="NCBI Taxonomy" id="120959"/>
    <lineage>
        <taxon>Bacteria</taxon>
        <taxon>Bacillati</taxon>
        <taxon>Actinomycetota</taxon>
        <taxon>Actinomycetes</taxon>
        <taxon>Mycobacteriales</taxon>
        <taxon>Mycobacteriaceae</taxon>
        <taxon>Mycobacterium</taxon>
        <taxon>Mycobacterium simiae complex</taxon>
    </lineage>
</organism>
<sequence>MLEVVVEATAALTPHPGGRTVPHKPKRRTWQHIRREEMGMRKPEDDATQVLTDPTAHADEPRLHSALTHLRANAPVTWVDHPRYRPFWAITKHRDIMEVERNSILWINAPRTVLTTAENDDLNRARQEAGTGMRMLVHMDGRHHRILRAIGVDWFRPAAMHALQDTVEKIVKRYIDEMSTGTECDFATKIAANIPLYVIMSLLGVPEQDFGLMLKLTQEVFGRDDKELRRGSSGEAFLEAVTDFFTYFSTLTAARRAQPTDDLASAIANARVDGKYLSDMDTLSYYMIIATAGHDTTSAAIAGGLRALIDHPAELHHLRAHPELMPTAVEEILRWCTPVKHFMRTATDDTEIRGIPIAAGESVYLAYPSGNRDEEVFEDPFRFKIDRYPNKHLGFGHGVHFCLGAALARMELNSFFSALLPRLESIELAGEPALSDTLFVGRIKRLPIRYRLT</sequence>
<dbReference type="InterPro" id="IPR036396">
    <property type="entry name" value="Cyt_P450_sf"/>
</dbReference>
<accession>A0ABQ1BN96</accession>
<dbReference type="InterPro" id="IPR001128">
    <property type="entry name" value="Cyt_P450"/>
</dbReference>
<dbReference type="Pfam" id="PF00067">
    <property type="entry name" value="p450"/>
    <property type="match status" value="1"/>
</dbReference>
<evidence type="ECO:0000256" key="2">
    <source>
        <dbReference type="ARBA" id="ARBA00010617"/>
    </source>
</evidence>
<evidence type="ECO:0000256" key="1">
    <source>
        <dbReference type="ARBA" id="ARBA00001971"/>
    </source>
</evidence>
<evidence type="ECO:0000256" key="7">
    <source>
        <dbReference type="ARBA" id="ARBA00023033"/>
    </source>
</evidence>
<proteinExistence type="inferred from homology"/>